<dbReference type="EMBL" id="JBHUHZ010000002">
    <property type="protein sequence ID" value="MFD2163506.1"/>
    <property type="molecule type" value="Genomic_DNA"/>
</dbReference>
<organism evidence="1 2">
    <name type="scientific">Paradesertivirga mongoliensis</name>
    <dbReference type="NCBI Taxonomy" id="2100740"/>
    <lineage>
        <taxon>Bacteria</taxon>
        <taxon>Pseudomonadati</taxon>
        <taxon>Bacteroidota</taxon>
        <taxon>Sphingobacteriia</taxon>
        <taxon>Sphingobacteriales</taxon>
        <taxon>Sphingobacteriaceae</taxon>
        <taxon>Paradesertivirga</taxon>
    </lineage>
</organism>
<reference evidence="2" key="1">
    <citation type="journal article" date="2019" name="Int. J. Syst. Evol. Microbiol.">
        <title>The Global Catalogue of Microorganisms (GCM) 10K type strain sequencing project: providing services to taxonomists for standard genome sequencing and annotation.</title>
        <authorList>
            <consortium name="The Broad Institute Genomics Platform"/>
            <consortium name="The Broad Institute Genome Sequencing Center for Infectious Disease"/>
            <person name="Wu L."/>
            <person name="Ma J."/>
        </authorList>
    </citation>
    <scope>NUCLEOTIDE SEQUENCE [LARGE SCALE GENOMIC DNA]</scope>
    <source>
        <strain evidence="2">KCTC 42217</strain>
    </source>
</reference>
<dbReference type="Proteomes" id="UP001597387">
    <property type="component" value="Unassembled WGS sequence"/>
</dbReference>
<gene>
    <name evidence="1" type="ORF">ACFSJU_13945</name>
</gene>
<evidence type="ECO:0000313" key="1">
    <source>
        <dbReference type="EMBL" id="MFD2163506.1"/>
    </source>
</evidence>
<proteinExistence type="predicted"/>
<evidence type="ECO:0008006" key="3">
    <source>
        <dbReference type="Google" id="ProtNLM"/>
    </source>
</evidence>
<name>A0ABW4ZNT3_9SPHI</name>
<sequence length="182" mass="21155">MTEKELLKIFKKPIGKKDVLSLAHQYSEFPDFTRHLIELSFHSEQEVAFRSAWVLEYCMMLYPKAMTDHLDYFLEAYPKQNNLSCKRHFTKLMMSLSEPGNHKLLHQCNLNPVIETTFEWLINPGTPVAVQVNCLDILFNLRSHGDWIEGELNAQIEFLLKDGTAAMQSRGKRVLKQLNSIK</sequence>
<keyword evidence="2" id="KW-1185">Reference proteome</keyword>
<protein>
    <recommendedName>
        <fullName evidence="3">Adenylosuccinate lyase</fullName>
    </recommendedName>
</protein>
<accession>A0ABW4ZNT3</accession>
<evidence type="ECO:0000313" key="2">
    <source>
        <dbReference type="Proteomes" id="UP001597387"/>
    </source>
</evidence>
<dbReference type="RefSeq" id="WP_255900762.1">
    <property type="nucleotide sequence ID" value="NZ_JAFMZO010000002.1"/>
</dbReference>
<comment type="caution">
    <text evidence="1">The sequence shown here is derived from an EMBL/GenBank/DDBJ whole genome shotgun (WGS) entry which is preliminary data.</text>
</comment>